<dbReference type="Pfam" id="PF06108">
    <property type="entry name" value="DUF952"/>
    <property type="match status" value="1"/>
</dbReference>
<evidence type="ECO:0000313" key="2">
    <source>
        <dbReference type="Proteomes" id="UP000526734"/>
    </source>
</evidence>
<reference evidence="1 2" key="1">
    <citation type="submission" date="2020-08" db="EMBL/GenBank/DDBJ databases">
        <title>Amycolatopsis sp. nov. DR6-1 isolated from Dendrobium heterocarpum.</title>
        <authorList>
            <person name="Tedsree N."/>
            <person name="Kuncharoen N."/>
            <person name="Likhitwitayawuid K."/>
            <person name="Tanasupawat S."/>
        </authorList>
    </citation>
    <scope>NUCLEOTIDE SEQUENCE [LARGE SCALE GENOMIC DNA]</scope>
    <source>
        <strain evidence="1 2">DR6-1</strain>
    </source>
</reference>
<dbReference type="InterPro" id="IPR009297">
    <property type="entry name" value="DUF952"/>
</dbReference>
<proteinExistence type="predicted"/>
<sequence length="117" mass="12697">MILHICTRAEWAEVPAGGEYRASSLDDAEFIHCSDPGTVALPANAVFRGQSGLVLLEIDPELVDAPVRWEDGDPPDPRGIQFPHIYGPIPRNAVVAVHDFPPDTDGAFKLPESLSVR</sequence>
<dbReference type="SUPFAM" id="SSF56399">
    <property type="entry name" value="ADP-ribosylation"/>
    <property type="match status" value="1"/>
</dbReference>
<gene>
    <name evidence="1" type="ORF">H4281_26400</name>
</gene>
<accession>A0A7W3W0N8</accession>
<dbReference type="PANTHER" id="PTHR34129">
    <property type="entry name" value="BLR1139 PROTEIN"/>
    <property type="match status" value="1"/>
</dbReference>
<dbReference type="AlphaFoldDB" id="A0A7W3W0N8"/>
<dbReference type="PANTHER" id="PTHR34129:SF1">
    <property type="entry name" value="DUF952 DOMAIN-CONTAINING PROTEIN"/>
    <property type="match status" value="1"/>
</dbReference>
<dbReference type="Proteomes" id="UP000526734">
    <property type="component" value="Unassembled WGS sequence"/>
</dbReference>
<dbReference type="RefSeq" id="WP_182893620.1">
    <property type="nucleotide sequence ID" value="NZ_JACGZW010000009.1"/>
</dbReference>
<evidence type="ECO:0000313" key="1">
    <source>
        <dbReference type="EMBL" id="MBB1156698.1"/>
    </source>
</evidence>
<name>A0A7W3W0N8_9PSEU</name>
<comment type="caution">
    <text evidence="1">The sequence shown here is derived from an EMBL/GenBank/DDBJ whole genome shotgun (WGS) entry which is preliminary data.</text>
</comment>
<protein>
    <submittedName>
        <fullName evidence="1">DUF952 domain-containing protein</fullName>
    </submittedName>
</protein>
<dbReference type="Gene3D" id="3.20.170.20">
    <property type="entry name" value="Protein of unknown function DUF952"/>
    <property type="match status" value="1"/>
</dbReference>
<organism evidence="1 2">
    <name type="scientific">Amycolatopsis dendrobii</name>
    <dbReference type="NCBI Taxonomy" id="2760662"/>
    <lineage>
        <taxon>Bacteria</taxon>
        <taxon>Bacillati</taxon>
        <taxon>Actinomycetota</taxon>
        <taxon>Actinomycetes</taxon>
        <taxon>Pseudonocardiales</taxon>
        <taxon>Pseudonocardiaceae</taxon>
        <taxon>Amycolatopsis</taxon>
    </lineage>
</organism>
<dbReference type="EMBL" id="JACGZW010000009">
    <property type="protein sequence ID" value="MBB1156698.1"/>
    <property type="molecule type" value="Genomic_DNA"/>
</dbReference>
<keyword evidence="2" id="KW-1185">Reference proteome</keyword>